<name>A0A4Y7PPP0_9AGAM</name>
<dbReference type="Proteomes" id="UP000294933">
    <property type="component" value="Unassembled WGS sequence"/>
</dbReference>
<dbReference type="EMBL" id="ML170223">
    <property type="protein sequence ID" value="TDL17334.1"/>
    <property type="molecule type" value="Genomic_DNA"/>
</dbReference>
<proteinExistence type="predicted"/>
<protein>
    <submittedName>
        <fullName evidence="2">Uncharacterized protein</fullName>
    </submittedName>
</protein>
<sequence>MYAKSFILATILSASLVDAAPLTRRAGDFGSCSDPTIKFANGLDGRNEPAFAPNNAANFNHGSALNIGVIANFICGQLQSSCKADATANTACAAAEKAATGKTGQAAADAFNSAITGGASASAAAPAAAAPAASSPAAAGAPAASGGNLQTFTGTLGGLPPPVTAGGKGFIVDGSEFIQEGGALGRSCDVQHNACSNAANGGGSTFNVSACDTQNNACHAAI</sequence>
<evidence type="ECO:0000313" key="3">
    <source>
        <dbReference type="Proteomes" id="UP000294933"/>
    </source>
</evidence>
<dbReference type="STRING" id="50990.A0A4Y7PPP0"/>
<keyword evidence="1" id="KW-0732">Signal</keyword>
<evidence type="ECO:0000313" key="2">
    <source>
        <dbReference type="EMBL" id="TDL17334.1"/>
    </source>
</evidence>
<keyword evidence="3" id="KW-1185">Reference proteome</keyword>
<gene>
    <name evidence="2" type="ORF">BD410DRAFT_831556</name>
</gene>
<organism evidence="2 3">
    <name type="scientific">Rickenella mellea</name>
    <dbReference type="NCBI Taxonomy" id="50990"/>
    <lineage>
        <taxon>Eukaryota</taxon>
        <taxon>Fungi</taxon>
        <taxon>Dikarya</taxon>
        <taxon>Basidiomycota</taxon>
        <taxon>Agaricomycotina</taxon>
        <taxon>Agaricomycetes</taxon>
        <taxon>Hymenochaetales</taxon>
        <taxon>Rickenellaceae</taxon>
        <taxon>Rickenella</taxon>
    </lineage>
</organism>
<accession>A0A4Y7PPP0</accession>
<dbReference type="OrthoDB" id="2153847at2759"/>
<feature type="signal peptide" evidence="1">
    <location>
        <begin position="1"/>
        <end position="19"/>
    </location>
</feature>
<dbReference type="AlphaFoldDB" id="A0A4Y7PPP0"/>
<dbReference type="VEuPathDB" id="FungiDB:BD410DRAFT_831556"/>
<evidence type="ECO:0000256" key="1">
    <source>
        <dbReference type="SAM" id="SignalP"/>
    </source>
</evidence>
<reference evidence="2 3" key="1">
    <citation type="submission" date="2018-06" db="EMBL/GenBank/DDBJ databases">
        <title>A transcriptomic atlas of mushroom development highlights an independent origin of complex multicellularity.</title>
        <authorList>
            <consortium name="DOE Joint Genome Institute"/>
            <person name="Krizsan K."/>
            <person name="Almasi E."/>
            <person name="Merenyi Z."/>
            <person name="Sahu N."/>
            <person name="Viragh M."/>
            <person name="Koszo T."/>
            <person name="Mondo S."/>
            <person name="Kiss B."/>
            <person name="Balint B."/>
            <person name="Kues U."/>
            <person name="Barry K."/>
            <person name="Hegedus J.C."/>
            <person name="Henrissat B."/>
            <person name="Johnson J."/>
            <person name="Lipzen A."/>
            <person name="Ohm R."/>
            <person name="Nagy I."/>
            <person name="Pangilinan J."/>
            <person name="Yan J."/>
            <person name="Xiong Y."/>
            <person name="Grigoriev I.V."/>
            <person name="Hibbett D.S."/>
            <person name="Nagy L.G."/>
        </authorList>
    </citation>
    <scope>NUCLEOTIDE SEQUENCE [LARGE SCALE GENOMIC DNA]</scope>
    <source>
        <strain evidence="2 3">SZMC22713</strain>
    </source>
</reference>
<feature type="chain" id="PRO_5021459147" evidence="1">
    <location>
        <begin position="20"/>
        <end position="222"/>
    </location>
</feature>